<dbReference type="InterPro" id="IPR036749">
    <property type="entry name" value="Expansin_CBD_sf"/>
</dbReference>
<feature type="compositionally biased region" description="Basic and acidic residues" evidence="2">
    <location>
        <begin position="354"/>
        <end position="364"/>
    </location>
</feature>
<dbReference type="SUPFAM" id="SSF50685">
    <property type="entry name" value="Barwin-like endoglucanases"/>
    <property type="match status" value="1"/>
</dbReference>
<proteinExistence type="predicted"/>
<evidence type="ECO:0000259" key="3">
    <source>
        <dbReference type="PROSITE" id="PS50842"/>
    </source>
</evidence>
<reference evidence="4" key="2">
    <citation type="submission" date="2011-02" db="EMBL/GenBank/DDBJ databases">
        <authorList>
            <person name="MacLean D."/>
        </authorList>
    </citation>
    <scope>NUCLEOTIDE SEQUENCE</scope>
</reference>
<feature type="region of interest" description="Disordered" evidence="2">
    <location>
        <begin position="288"/>
        <end position="374"/>
    </location>
</feature>
<feature type="compositionally biased region" description="Polar residues" evidence="2">
    <location>
        <begin position="344"/>
        <end position="353"/>
    </location>
</feature>
<dbReference type="InterPro" id="IPR051477">
    <property type="entry name" value="Expansin_CellWall"/>
</dbReference>
<dbReference type="InterPro" id="IPR007112">
    <property type="entry name" value="Expansin/allergen_DPBB_dom"/>
</dbReference>
<dbReference type="EMBL" id="FR824212">
    <property type="protein sequence ID" value="CCA22769.1"/>
    <property type="molecule type" value="Genomic_DNA"/>
</dbReference>
<dbReference type="AlphaFoldDB" id="F0WN80"/>
<dbReference type="CDD" id="cd22271">
    <property type="entry name" value="DPBB_EXP_N-like"/>
    <property type="match status" value="1"/>
</dbReference>
<dbReference type="InterPro" id="IPR036908">
    <property type="entry name" value="RlpA-like_sf"/>
</dbReference>
<dbReference type="InterPro" id="IPR049818">
    <property type="entry name" value="Expansin_EXLX1-like"/>
</dbReference>
<organism evidence="4">
    <name type="scientific">Albugo laibachii Nc14</name>
    <dbReference type="NCBI Taxonomy" id="890382"/>
    <lineage>
        <taxon>Eukaryota</taxon>
        <taxon>Sar</taxon>
        <taxon>Stramenopiles</taxon>
        <taxon>Oomycota</taxon>
        <taxon>Peronosporomycetes</taxon>
        <taxon>Albuginales</taxon>
        <taxon>Albuginaceae</taxon>
        <taxon>Albugo</taxon>
    </lineage>
</organism>
<keyword evidence="1" id="KW-0732">Signal</keyword>
<dbReference type="NCBIfam" id="NF041144">
    <property type="entry name" value="expansin_EXLX1"/>
    <property type="match status" value="1"/>
</dbReference>
<feature type="domain" description="Expansin-like EG45" evidence="3">
    <location>
        <begin position="80"/>
        <end position="171"/>
    </location>
</feature>
<dbReference type="Gene3D" id="2.60.40.760">
    <property type="entry name" value="Expansin, cellulose-binding-like domain"/>
    <property type="match status" value="1"/>
</dbReference>
<dbReference type="PANTHER" id="PTHR31836:SF21">
    <property type="entry name" value="EXPANSIN-LIKE PROTEIN 7"/>
    <property type="match status" value="1"/>
</dbReference>
<evidence type="ECO:0000256" key="1">
    <source>
        <dbReference type="ARBA" id="ARBA00022729"/>
    </source>
</evidence>
<reference evidence="4" key="1">
    <citation type="journal article" date="2011" name="PLoS Biol.">
        <title>Gene gain and loss during evolution of obligate parasitism in the white rust pathogen of Arabidopsis thaliana.</title>
        <authorList>
            <person name="Kemen E."/>
            <person name="Gardiner A."/>
            <person name="Schultz-Larsen T."/>
            <person name="Kemen A.C."/>
            <person name="Balmuth A.L."/>
            <person name="Robert-Seilaniantz A."/>
            <person name="Bailey K."/>
            <person name="Holub E."/>
            <person name="Studholme D.J."/>
            <person name="Maclean D."/>
            <person name="Jones J.D."/>
        </authorList>
    </citation>
    <scope>NUCLEOTIDE SEQUENCE</scope>
</reference>
<name>F0WN80_9STRA</name>
<evidence type="ECO:0000313" key="4">
    <source>
        <dbReference type="EMBL" id="CCA22769.1"/>
    </source>
</evidence>
<protein>
    <submittedName>
        <fullName evidence="4">Carbohydratebinding protein putative</fullName>
    </submittedName>
</protein>
<sequence>MEAGGQEHYLYRQRDDSSCCLLYHAFAEVLPKSLLNPSSIQIMIYINPTAFLLAMSMAQFSSVEASLIGDGTRYGGNSNGGACGFSNSWSSWTNDVKMMTAAINKDQWEKGTNCGRCVSVQYENRSPVIIQITDLCPECISEALDLAPGAWDSIVGLSPTRVKITWDFVECSSTFVNGNLYYVLKEGSNDHWSAFQPQNFVVGIKEVSIKKAGSTNWEMLKRDEATLTGLFFVYEGVLDGAFQVSTTSVNGDKIVSPLFNSMNDELNCKKQFNALNVKSNISSKGSIVESIPLPPTTHQSIPIHPPNENSQLPAITPPKGYSFATSPKTPSGSELSKVKDDAGSSPSVQVNHDTSGDLKREVRRTGYLSIRTED</sequence>
<feature type="compositionally biased region" description="Polar residues" evidence="2">
    <location>
        <begin position="323"/>
        <end position="334"/>
    </location>
</feature>
<evidence type="ECO:0000256" key="2">
    <source>
        <dbReference type="SAM" id="MobiDB-lite"/>
    </source>
</evidence>
<dbReference type="PANTHER" id="PTHR31836">
    <property type="match status" value="1"/>
</dbReference>
<dbReference type="Gene3D" id="2.40.40.10">
    <property type="entry name" value="RlpA-like domain"/>
    <property type="match status" value="1"/>
</dbReference>
<gene>
    <name evidence="4" type="primary">AlNc14C167G7912</name>
    <name evidence="4" type="ORF">ALNC14_089120</name>
</gene>
<dbReference type="HOGENOM" id="CLU_740607_0_0_1"/>
<dbReference type="PROSITE" id="PS50842">
    <property type="entry name" value="EXPANSIN_EG45"/>
    <property type="match status" value="1"/>
</dbReference>
<dbReference type="SUPFAM" id="SSF49590">
    <property type="entry name" value="PHL pollen allergen"/>
    <property type="match status" value="1"/>
</dbReference>
<accession>F0WN80</accession>